<accession>A0ABV6MTU4</accession>
<organism evidence="1 2">
    <name type="scientific">Kutzneria chonburiensis</name>
    <dbReference type="NCBI Taxonomy" id="1483604"/>
    <lineage>
        <taxon>Bacteria</taxon>
        <taxon>Bacillati</taxon>
        <taxon>Actinomycetota</taxon>
        <taxon>Actinomycetes</taxon>
        <taxon>Pseudonocardiales</taxon>
        <taxon>Pseudonocardiaceae</taxon>
        <taxon>Kutzneria</taxon>
    </lineage>
</organism>
<protein>
    <recommendedName>
        <fullName evidence="3">DUF4034 domain-containing protein</fullName>
    </recommendedName>
</protein>
<proteinExistence type="predicted"/>
<gene>
    <name evidence="1" type="ORF">ACFFH7_19800</name>
</gene>
<evidence type="ECO:0000313" key="1">
    <source>
        <dbReference type="EMBL" id="MFC0543758.1"/>
    </source>
</evidence>
<keyword evidence="2" id="KW-1185">Reference proteome</keyword>
<evidence type="ECO:0000313" key="2">
    <source>
        <dbReference type="Proteomes" id="UP001589810"/>
    </source>
</evidence>
<sequence>MTSPRFELTAAFPVYLRLEAALAAGDWPAVEQFFATIPDDGMTVAVRVVAKVKGVEEFLRRVPPSRLSRLLLAARHIVHAWEIRSDKLAKHVSAEQFAGMHEQLRSAEAILIDLTAADPSDVLAWRERITVCQGLGLGQSEARRRYDRLARADPHHFSGQSALAQQLCPKWGGSWDSLHGFARECLDAAPPGSLCATVVAEAHLEHAHNINDKDKRREYLAGVEAELDAAARKSLFHPAFRPVPGWVEAHGVFAILSSWAGNPHKAAVHFRALGDLASDYPWSWCYKNPAAGFEELRSAAVGGNG</sequence>
<dbReference type="EMBL" id="JBHLUD010000007">
    <property type="protein sequence ID" value="MFC0543758.1"/>
    <property type="molecule type" value="Genomic_DNA"/>
</dbReference>
<reference evidence="1 2" key="1">
    <citation type="submission" date="2024-09" db="EMBL/GenBank/DDBJ databases">
        <authorList>
            <person name="Sun Q."/>
            <person name="Mori K."/>
        </authorList>
    </citation>
    <scope>NUCLEOTIDE SEQUENCE [LARGE SCALE GENOMIC DNA]</scope>
    <source>
        <strain evidence="1 2">TBRC 1432</strain>
    </source>
</reference>
<dbReference type="RefSeq" id="WP_273935246.1">
    <property type="nucleotide sequence ID" value="NZ_CP097263.1"/>
</dbReference>
<evidence type="ECO:0008006" key="3">
    <source>
        <dbReference type="Google" id="ProtNLM"/>
    </source>
</evidence>
<dbReference type="Proteomes" id="UP001589810">
    <property type="component" value="Unassembled WGS sequence"/>
</dbReference>
<name>A0ABV6MTU4_9PSEU</name>
<comment type="caution">
    <text evidence="1">The sequence shown here is derived from an EMBL/GenBank/DDBJ whole genome shotgun (WGS) entry which is preliminary data.</text>
</comment>